<dbReference type="AlphaFoldDB" id="T1A030"/>
<protein>
    <submittedName>
        <fullName evidence="4">Peptidyl-dipeptidase A</fullName>
    </submittedName>
</protein>
<keyword evidence="3" id="KW-0325">Glycoprotein</keyword>
<dbReference type="GO" id="GO:0008241">
    <property type="term" value="F:peptidyl-dipeptidase activity"/>
    <property type="evidence" value="ECO:0007669"/>
    <property type="project" value="InterPro"/>
</dbReference>
<sequence length="183" mass="19913">MPTIPPDGSAVLASAEAELLDLAVESGRAEWVQATYVNDDTADLAARATARLLEATARWARTVAALPRAGLSPSDARKIHLLRTGLPLIAPVDPALARELVATVNGMQATYAKGRYTPRGTSEPLDLQALSRILADVREPVRLEEAWTGWHRIGREIRRPFARYVDLANRGARELDFPDLGAL</sequence>
<dbReference type="GO" id="GO:0008237">
    <property type="term" value="F:metallopeptidase activity"/>
    <property type="evidence" value="ECO:0007669"/>
    <property type="project" value="InterPro"/>
</dbReference>
<keyword evidence="2" id="KW-1015">Disulfide bond</keyword>
<comment type="caution">
    <text evidence="4">The sequence shown here is derived from an EMBL/GenBank/DDBJ whole genome shotgun (WGS) entry which is preliminary data.</text>
</comment>
<dbReference type="PANTHER" id="PTHR10514:SF27">
    <property type="entry name" value="ANGIOTENSIN-CONVERTING ENZYME"/>
    <property type="match status" value="1"/>
</dbReference>
<evidence type="ECO:0000256" key="1">
    <source>
        <dbReference type="ARBA" id="ARBA00022729"/>
    </source>
</evidence>
<evidence type="ECO:0000256" key="2">
    <source>
        <dbReference type="ARBA" id="ARBA00023157"/>
    </source>
</evidence>
<dbReference type="InterPro" id="IPR001548">
    <property type="entry name" value="Peptidase_M2"/>
</dbReference>
<gene>
    <name evidence="4" type="ORF">B1B_11301</name>
</gene>
<evidence type="ECO:0000313" key="4">
    <source>
        <dbReference type="EMBL" id="EQD50252.1"/>
    </source>
</evidence>
<dbReference type="GO" id="GO:0016020">
    <property type="term" value="C:membrane"/>
    <property type="evidence" value="ECO:0007669"/>
    <property type="project" value="InterPro"/>
</dbReference>
<dbReference type="SUPFAM" id="SSF55486">
    <property type="entry name" value="Metalloproteases ('zincins'), catalytic domain"/>
    <property type="match status" value="1"/>
</dbReference>
<dbReference type="GO" id="GO:0006508">
    <property type="term" value="P:proteolysis"/>
    <property type="evidence" value="ECO:0007669"/>
    <property type="project" value="InterPro"/>
</dbReference>
<keyword evidence="1" id="KW-0732">Signal</keyword>
<reference evidence="4" key="2">
    <citation type="journal article" date="2014" name="ISME J.">
        <title>Microbial stratification in low pH oxic and suboxic macroscopic growths along an acid mine drainage.</title>
        <authorList>
            <person name="Mendez-Garcia C."/>
            <person name="Mesa V."/>
            <person name="Sprenger R.R."/>
            <person name="Richter M."/>
            <person name="Diez M.S."/>
            <person name="Solano J."/>
            <person name="Bargiela R."/>
            <person name="Golyshina O.V."/>
            <person name="Manteca A."/>
            <person name="Ramos J.L."/>
            <person name="Gallego J.R."/>
            <person name="Llorente I."/>
            <person name="Martins Dos Santos V.A."/>
            <person name="Jensen O.N."/>
            <person name="Pelaez A.I."/>
            <person name="Sanchez J."/>
            <person name="Ferrer M."/>
        </authorList>
    </citation>
    <scope>NUCLEOTIDE SEQUENCE</scope>
</reference>
<reference evidence="4" key="1">
    <citation type="submission" date="2013-08" db="EMBL/GenBank/DDBJ databases">
        <authorList>
            <person name="Mendez C."/>
            <person name="Richter M."/>
            <person name="Ferrer M."/>
            <person name="Sanchez J."/>
        </authorList>
    </citation>
    <scope>NUCLEOTIDE SEQUENCE</scope>
</reference>
<accession>T1A030</accession>
<dbReference type="Pfam" id="PF01401">
    <property type="entry name" value="Peptidase_M2"/>
    <property type="match status" value="1"/>
</dbReference>
<proteinExistence type="predicted"/>
<dbReference type="PANTHER" id="PTHR10514">
    <property type="entry name" value="ANGIOTENSIN-CONVERTING ENZYME"/>
    <property type="match status" value="1"/>
</dbReference>
<dbReference type="EMBL" id="AUZY01007329">
    <property type="protein sequence ID" value="EQD50252.1"/>
    <property type="molecule type" value="Genomic_DNA"/>
</dbReference>
<feature type="non-terminal residue" evidence="4">
    <location>
        <position position="183"/>
    </location>
</feature>
<evidence type="ECO:0000256" key="3">
    <source>
        <dbReference type="ARBA" id="ARBA00023180"/>
    </source>
</evidence>
<organism evidence="4">
    <name type="scientific">mine drainage metagenome</name>
    <dbReference type="NCBI Taxonomy" id="410659"/>
    <lineage>
        <taxon>unclassified sequences</taxon>
        <taxon>metagenomes</taxon>
        <taxon>ecological metagenomes</taxon>
    </lineage>
</organism>
<name>T1A030_9ZZZZ</name>